<organism evidence="9 10">
    <name type="scientific">Xenopus laevis</name>
    <name type="common">African clawed frog</name>
    <dbReference type="NCBI Taxonomy" id="8355"/>
    <lineage>
        <taxon>Eukaryota</taxon>
        <taxon>Metazoa</taxon>
        <taxon>Chordata</taxon>
        <taxon>Craniata</taxon>
        <taxon>Vertebrata</taxon>
        <taxon>Euteleostomi</taxon>
        <taxon>Amphibia</taxon>
        <taxon>Batrachia</taxon>
        <taxon>Anura</taxon>
        <taxon>Pipoidea</taxon>
        <taxon>Pipidae</taxon>
        <taxon>Xenopodinae</taxon>
        <taxon>Xenopus</taxon>
        <taxon>Xenopus</taxon>
    </lineage>
</organism>
<dbReference type="RefSeq" id="XP_041444874.1">
    <property type="nucleotide sequence ID" value="XM_041588940.1"/>
</dbReference>
<dbReference type="Pfam" id="PF00753">
    <property type="entry name" value="Lactamase_B"/>
    <property type="match status" value="1"/>
</dbReference>
<dbReference type="InterPro" id="IPR036866">
    <property type="entry name" value="RibonucZ/Hydroxyglut_hydro"/>
</dbReference>
<evidence type="ECO:0000313" key="9">
    <source>
        <dbReference type="Proteomes" id="UP000186698"/>
    </source>
</evidence>
<feature type="domain" description="Metallo-beta-lactamase" evidence="8">
    <location>
        <begin position="50"/>
        <end position="213"/>
    </location>
</feature>
<evidence type="ECO:0000256" key="2">
    <source>
        <dbReference type="ARBA" id="ARBA00006759"/>
    </source>
</evidence>
<evidence type="ECO:0000256" key="7">
    <source>
        <dbReference type="ARBA" id="ARBA00045869"/>
    </source>
</evidence>
<dbReference type="SMART" id="SM00849">
    <property type="entry name" value="Lactamase_B"/>
    <property type="match status" value="1"/>
</dbReference>
<evidence type="ECO:0000256" key="3">
    <source>
        <dbReference type="ARBA" id="ARBA00011738"/>
    </source>
</evidence>
<reference evidence="10" key="2">
    <citation type="submission" date="2025-08" db="UniProtKB">
        <authorList>
            <consortium name="RefSeq"/>
        </authorList>
    </citation>
    <scope>IDENTIFICATION</scope>
    <source>
        <strain evidence="10">J_2021</strain>
        <tissue evidence="10">Erythrocytes</tissue>
    </source>
</reference>
<evidence type="ECO:0000259" key="8">
    <source>
        <dbReference type="SMART" id="SM00849"/>
    </source>
</evidence>
<dbReference type="PANTHER" id="PTHR23200">
    <property type="entry name" value="METALLO-BETA-LACTAMASE DOMAIN-CONTAINING PROTEIN 1"/>
    <property type="match status" value="1"/>
</dbReference>
<evidence type="ECO:0000313" key="10">
    <source>
        <dbReference type="RefSeq" id="XP_041444874.1"/>
    </source>
</evidence>
<dbReference type="Gene3D" id="3.60.15.10">
    <property type="entry name" value="Ribonuclease Z/Hydroxyacylglutathione hydrolase-like"/>
    <property type="match status" value="1"/>
</dbReference>
<gene>
    <name evidence="10" type="primary">LOC108703514</name>
</gene>
<dbReference type="Proteomes" id="UP000186698">
    <property type="component" value="Chromosome 3S"/>
</dbReference>
<dbReference type="OrthoDB" id="10250730at2759"/>
<dbReference type="CDD" id="cd07711">
    <property type="entry name" value="MBLAC1-like_MBL-fold"/>
    <property type="match status" value="1"/>
</dbReference>
<protein>
    <recommendedName>
        <fullName evidence="4">Metallo-beta-lactamase domain-containing protein 1</fullName>
    </recommendedName>
    <alternativeName>
        <fullName evidence="5">Endoribonuclease MBLAC1</fullName>
    </alternativeName>
</protein>
<dbReference type="GO" id="GO:0005829">
    <property type="term" value="C:cytosol"/>
    <property type="evidence" value="ECO:0007669"/>
    <property type="project" value="UniProtKB-SubCell"/>
</dbReference>
<dbReference type="InterPro" id="IPR001279">
    <property type="entry name" value="Metallo-B-lactamas"/>
</dbReference>
<dbReference type="SUPFAM" id="SSF56281">
    <property type="entry name" value="Metallo-hydrolase/oxidoreductase"/>
    <property type="match status" value="1"/>
</dbReference>
<sequence length="233" mass="24837">MASLQANATISLQYQTAPLESSHIPGSPHSVHVLLEGYSKDVGGDMFQADGSVTLIQGPLTVLVDTAGPWSRDSLLQSLQNQGVAPADVTHVICTHGHSDHVGNLNLFSHAEILVSYDLWRNGYYVAHDFRAGVPYVLPGGEGLEVVATPGHTGSDISLLVPGTSLGTVVVAGDLFEREGDGDSWRPLSEDPERQEDSRAAILKVADVIIPGHGPPFRVIKHGQLAQQETKNN</sequence>
<comment type="function">
    <text evidence="7">Endoribonuclease that catalyzes the hydrolysis of histone-coding pre-mRNA 3'-end. Involved in histone pre-mRNA processing during the S-phase of the cell cycle, which is required for entering/progressing through S-phase. Cleaves histone pre-mRNA at a major and a minor cleavage site after the 5'-ACCCA-3' and the 5'-ACCCACA-3' sequence, respectively, and located downstream of the stem-loop. May require the presence of the HDE element located at the histone pre-RNA 3'-end to avoid non-specific cleavage.</text>
</comment>
<keyword evidence="9" id="KW-1185">Reference proteome</keyword>
<comment type="subcellular location">
    <subcellularLocation>
        <location evidence="1">Cytoplasm</location>
        <location evidence="1">Cytosol</location>
    </subcellularLocation>
</comment>
<comment type="catalytic activity">
    <reaction evidence="6">
        <text>a ribonucleotidyl-ribonucleotide-RNA + H2O = a 3'-end ribonucleotide-RNA + a 5'-end 5'-phospho-ribonucleoside-RNA + H(+)</text>
        <dbReference type="Rhea" id="RHEA:68096"/>
        <dbReference type="Rhea" id="RHEA-COMP:15179"/>
        <dbReference type="Rhea" id="RHEA-COMP:17355"/>
        <dbReference type="Rhea" id="RHEA-COMP:17428"/>
        <dbReference type="ChEBI" id="CHEBI:15377"/>
        <dbReference type="ChEBI" id="CHEBI:15378"/>
        <dbReference type="ChEBI" id="CHEBI:74896"/>
        <dbReference type="ChEBI" id="CHEBI:138282"/>
        <dbReference type="ChEBI" id="CHEBI:173118"/>
    </reaction>
    <physiologicalReaction direction="left-to-right" evidence="6">
        <dbReference type="Rhea" id="RHEA:68097"/>
    </physiologicalReaction>
</comment>
<dbReference type="AlphaFoldDB" id="A0A8J1MSR9"/>
<evidence type="ECO:0000256" key="4">
    <source>
        <dbReference type="ARBA" id="ARBA00014856"/>
    </source>
</evidence>
<dbReference type="KEGG" id="xla:108703514"/>
<name>A0A8J1MSR9_XENLA</name>
<accession>A0A8J1MSR9</accession>
<evidence type="ECO:0000256" key="1">
    <source>
        <dbReference type="ARBA" id="ARBA00004514"/>
    </source>
</evidence>
<reference evidence="9" key="1">
    <citation type="submission" date="2024-06" db="UniProtKB">
        <authorList>
            <consortium name="RefSeq"/>
        </authorList>
    </citation>
    <scope>NUCLEOTIDE SEQUENCE [LARGE SCALE GENOMIC DNA]</scope>
    <source>
        <strain evidence="9">J_2021</strain>
    </source>
</reference>
<dbReference type="PANTHER" id="PTHR23200:SF48">
    <property type="entry name" value="METALLO-BETA-LACTAMASE DOMAIN-CONTAINING PROTEIN 1"/>
    <property type="match status" value="1"/>
</dbReference>
<proteinExistence type="inferred from homology"/>
<comment type="subunit">
    <text evidence="3">Homodimer.</text>
</comment>
<evidence type="ECO:0000256" key="5">
    <source>
        <dbReference type="ARBA" id="ARBA00032988"/>
    </source>
</evidence>
<comment type="similarity">
    <text evidence="2">Belongs to the metallo-beta-lactamase superfamily. Glyoxalase II family.</text>
</comment>
<dbReference type="InterPro" id="IPR039344">
    <property type="entry name" value="MBLAC1"/>
</dbReference>
<dbReference type="GeneID" id="108703514"/>
<evidence type="ECO:0000256" key="6">
    <source>
        <dbReference type="ARBA" id="ARBA00044690"/>
    </source>
</evidence>